<dbReference type="PANTHER" id="PTHR46043">
    <property type="entry name" value="ARM REPEAT SUPERFAMILY PROTEIN"/>
    <property type="match status" value="1"/>
</dbReference>
<dbReference type="Pfam" id="PF23005">
    <property type="entry name" value="DUF7032"/>
    <property type="match status" value="1"/>
</dbReference>
<gene>
    <name evidence="4" type="ORF">Taro_031892</name>
</gene>
<protein>
    <recommendedName>
        <fullName evidence="3">DUF7032 domain-containing protein</fullName>
    </recommendedName>
</protein>
<feature type="domain" description="DUF7032" evidence="3">
    <location>
        <begin position="33"/>
        <end position="145"/>
    </location>
</feature>
<feature type="repeat" description="ARM" evidence="1">
    <location>
        <begin position="291"/>
        <end position="333"/>
    </location>
</feature>
<comment type="caution">
    <text evidence="4">The sequence shown here is derived from an EMBL/GenBank/DDBJ whole genome shotgun (WGS) entry which is preliminary data.</text>
</comment>
<evidence type="ECO:0000313" key="4">
    <source>
        <dbReference type="EMBL" id="MQL99173.1"/>
    </source>
</evidence>
<dbReference type="SUPFAM" id="SSF48371">
    <property type="entry name" value="ARM repeat"/>
    <property type="match status" value="1"/>
</dbReference>
<accession>A0A843W4H4</accession>
<evidence type="ECO:0000256" key="1">
    <source>
        <dbReference type="PROSITE-ProRule" id="PRU00259"/>
    </source>
</evidence>
<evidence type="ECO:0000256" key="2">
    <source>
        <dbReference type="SAM" id="MobiDB-lite"/>
    </source>
</evidence>
<evidence type="ECO:0000259" key="3">
    <source>
        <dbReference type="Pfam" id="PF23005"/>
    </source>
</evidence>
<evidence type="ECO:0000313" key="5">
    <source>
        <dbReference type="Proteomes" id="UP000652761"/>
    </source>
</evidence>
<dbReference type="InterPro" id="IPR000225">
    <property type="entry name" value="Armadillo"/>
</dbReference>
<dbReference type="Pfam" id="PF00514">
    <property type="entry name" value="Arm"/>
    <property type="match status" value="1"/>
</dbReference>
<dbReference type="InterPro" id="IPR054296">
    <property type="entry name" value="DUF7032"/>
</dbReference>
<dbReference type="InterPro" id="IPR011989">
    <property type="entry name" value="ARM-like"/>
</dbReference>
<name>A0A843W4H4_COLES</name>
<keyword evidence="5" id="KW-1185">Reference proteome</keyword>
<dbReference type="PROSITE" id="PS50176">
    <property type="entry name" value="ARM_REPEAT"/>
    <property type="match status" value="1"/>
</dbReference>
<organism evidence="4 5">
    <name type="scientific">Colocasia esculenta</name>
    <name type="common">Wild taro</name>
    <name type="synonym">Arum esculentum</name>
    <dbReference type="NCBI Taxonomy" id="4460"/>
    <lineage>
        <taxon>Eukaryota</taxon>
        <taxon>Viridiplantae</taxon>
        <taxon>Streptophyta</taxon>
        <taxon>Embryophyta</taxon>
        <taxon>Tracheophyta</taxon>
        <taxon>Spermatophyta</taxon>
        <taxon>Magnoliopsida</taxon>
        <taxon>Liliopsida</taxon>
        <taxon>Araceae</taxon>
        <taxon>Aroideae</taxon>
        <taxon>Colocasieae</taxon>
        <taxon>Colocasia</taxon>
    </lineage>
</organism>
<dbReference type="SMART" id="SM00185">
    <property type="entry name" value="ARM"/>
    <property type="match status" value="7"/>
</dbReference>
<dbReference type="InterPro" id="IPR016024">
    <property type="entry name" value="ARM-type_fold"/>
</dbReference>
<dbReference type="AlphaFoldDB" id="A0A843W4H4"/>
<proteinExistence type="predicted"/>
<dbReference type="Gene3D" id="1.25.10.10">
    <property type="entry name" value="Leucine-rich Repeat Variant"/>
    <property type="match status" value="1"/>
</dbReference>
<feature type="region of interest" description="Disordered" evidence="2">
    <location>
        <begin position="1"/>
        <end position="20"/>
    </location>
</feature>
<reference evidence="4" key="1">
    <citation type="submission" date="2017-07" db="EMBL/GenBank/DDBJ databases">
        <title>Taro Niue Genome Assembly and Annotation.</title>
        <authorList>
            <person name="Atibalentja N."/>
            <person name="Keating K."/>
            <person name="Fields C.J."/>
        </authorList>
    </citation>
    <scope>NUCLEOTIDE SEQUENCE</scope>
    <source>
        <strain evidence="4">Niue_2</strain>
        <tissue evidence="4">Leaf</tissue>
    </source>
</reference>
<dbReference type="EMBL" id="NMUH01002308">
    <property type="protein sequence ID" value="MQL99173.1"/>
    <property type="molecule type" value="Genomic_DNA"/>
</dbReference>
<dbReference type="OrthoDB" id="409644at2759"/>
<dbReference type="Proteomes" id="UP000652761">
    <property type="component" value="Unassembled WGS sequence"/>
</dbReference>
<sequence>MAEQADGAVDGAAAPTGGEDAADTCSAYQLLSKARQLVPSALEQARRSKGFTARWKTVESKIEHLPECLSDLSSHPCFSRNDIFREQLQSVCRTLTEVIELSRRHGDGDEQPCIGKLQMQSTLDSLSGKLDLNLKDCRLLMKTGVLEEYTLPRTAAPNPAEPDPAHSNVGELLARLHIGHDEAKHRAVDGLLAAMKEDDKVVTSALSRSNIAALVHLLMAASPRIREKAAEVIRMLIELGICEELLVSEGVLPPMIRLAESGSSVSRESAVASLRGLSRSPDTARCIVGHGGVSQLVEMCQTGDSITQAAAAAALRNLSAVPEVRQPLVEEGIIRVMINLLGCGMVSGCKEHAAECLQNLTASNDSLRRAVLADDGLRSLLLYLDGPSPPESAVGALRNLVGSVPPEMLISMGLLPRLLHAMWAGSVGAQQAAASAICKISTSSEMKKSIGEVGCLPLLISMLDAKTNGAREVAAQALSSLMSYSQNAREVKKDIRSVPNLVHLLETSPHNTAKKYAVACLLRLSTSKRCRKLMISYGAVGYLKKLSEMDIVGSKRLLERLERGKLRSLFSRR</sequence>
<dbReference type="PANTHER" id="PTHR46043:SF9">
    <property type="entry name" value="ARM REPEAT SUPERFAMILY PROTEIN"/>
    <property type="match status" value="1"/>
</dbReference>